<dbReference type="InterPro" id="IPR033932">
    <property type="entry name" value="YtcJ-like"/>
</dbReference>
<dbReference type="Proteomes" id="UP000184052">
    <property type="component" value="Unassembled WGS sequence"/>
</dbReference>
<dbReference type="AlphaFoldDB" id="A0A1M6C4T7"/>
<dbReference type="STRING" id="1121476.SAMN02745751_00582"/>
<name>A0A1M6C4T7_9FIRM</name>
<gene>
    <name evidence="2" type="ORF">SAMN02745751_00582</name>
</gene>
<dbReference type="CDD" id="cd01300">
    <property type="entry name" value="YtcJ_like"/>
    <property type="match status" value="1"/>
</dbReference>
<dbReference type="SUPFAM" id="SSF51338">
    <property type="entry name" value="Composite domain of metallo-dependent hydrolases"/>
    <property type="match status" value="1"/>
</dbReference>
<dbReference type="PANTHER" id="PTHR22642">
    <property type="entry name" value="IMIDAZOLONEPROPIONASE"/>
    <property type="match status" value="1"/>
</dbReference>
<dbReference type="InterPro" id="IPR013108">
    <property type="entry name" value="Amidohydro_3"/>
</dbReference>
<reference evidence="2 3" key="1">
    <citation type="submission" date="2016-11" db="EMBL/GenBank/DDBJ databases">
        <authorList>
            <person name="Jaros S."/>
            <person name="Januszkiewicz K."/>
            <person name="Wedrychowicz H."/>
        </authorList>
    </citation>
    <scope>NUCLEOTIDE SEQUENCE [LARGE SCALE GENOMIC DNA]</scope>
    <source>
        <strain evidence="2 3">DSM 17477</strain>
    </source>
</reference>
<dbReference type="EMBL" id="FQZL01000005">
    <property type="protein sequence ID" value="SHI56040.1"/>
    <property type="molecule type" value="Genomic_DNA"/>
</dbReference>
<dbReference type="PANTHER" id="PTHR22642:SF2">
    <property type="entry name" value="PROTEIN LONG AFTER FAR-RED 3"/>
    <property type="match status" value="1"/>
</dbReference>
<feature type="domain" description="Amidohydrolase 3" evidence="1">
    <location>
        <begin position="50"/>
        <end position="539"/>
    </location>
</feature>
<organism evidence="2 3">
    <name type="scientific">Dethiosulfatibacter aminovorans DSM 17477</name>
    <dbReference type="NCBI Taxonomy" id="1121476"/>
    <lineage>
        <taxon>Bacteria</taxon>
        <taxon>Bacillati</taxon>
        <taxon>Bacillota</taxon>
        <taxon>Tissierellia</taxon>
        <taxon>Dethiosulfatibacter</taxon>
    </lineage>
</organism>
<dbReference type="Gene3D" id="3.20.20.140">
    <property type="entry name" value="Metal-dependent hydrolases"/>
    <property type="match status" value="1"/>
</dbReference>
<sequence>MEKKKDTLYVNGEFLKDGSDFKTGYVSVRDGKIHEMGNMCELDFKGNDSEVIDLKGKFVYPGFTDSHLHLIAYSQEKLNEVDLSDAASREDIVEKTKKFISERGIKPGEWVIGTGWNHEKFSDKSLPDRQLLDEISDENPICIKRVCHHICSVNSLALSVAGIDRETESPDGGSLDVDSNGELTGVLRENAMDFITDILPSMEVASKLRELIARGCDEFVKKGLTTVHSDDFFFVEDKKMLWDVFRDMAENEKLPLRVVLQLRASKVEDIKRYAEMGLKSWDRIGKLSVGPIKIIADGSLGSRTAALEEPYCDDKTCNGIMVASQEKLDELVYESFINDFDVCAHAIGDRSINAVLGAFRKNYGLYKNKGLRPSIIHCQITSQSILDNFKELDVIANIQPLFLNSDWKIAESRIGRKRMEYSYCWKKFMDGGVMCAGSSDSPVEDFAPLYGIYAAVSRMDLEGSPAGGWFPEEKLDVSRAIDLFTKNEAYLSHEEDIKGVIKMGNYADFTVLSHNIFEVENEEIKEVEVIHTIVNGRMVQ</sequence>
<dbReference type="GO" id="GO:0016810">
    <property type="term" value="F:hydrolase activity, acting on carbon-nitrogen (but not peptide) bonds"/>
    <property type="evidence" value="ECO:0007669"/>
    <property type="project" value="InterPro"/>
</dbReference>
<evidence type="ECO:0000313" key="2">
    <source>
        <dbReference type="EMBL" id="SHI56040.1"/>
    </source>
</evidence>
<keyword evidence="3" id="KW-1185">Reference proteome</keyword>
<proteinExistence type="predicted"/>
<dbReference type="Gene3D" id="3.10.310.70">
    <property type="match status" value="1"/>
</dbReference>
<protein>
    <recommendedName>
        <fullName evidence="1">Amidohydrolase 3 domain-containing protein</fullName>
    </recommendedName>
</protein>
<accession>A0A1M6C4T7</accession>
<dbReference type="SUPFAM" id="SSF51556">
    <property type="entry name" value="Metallo-dependent hydrolases"/>
    <property type="match status" value="1"/>
</dbReference>
<dbReference type="InterPro" id="IPR011059">
    <property type="entry name" value="Metal-dep_hydrolase_composite"/>
</dbReference>
<evidence type="ECO:0000313" key="3">
    <source>
        <dbReference type="Proteomes" id="UP000184052"/>
    </source>
</evidence>
<dbReference type="InterPro" id="IPR032466">
    <property type="entry name" value="Metal_Hydrolase"/>
</dbReference>
<dbReference type="Pfam" id="PF07969">
    <property type="entry name" value="Amidohydro_3"/>
    <property type="match status" value="1"/>
</dbReference>
<dbReference type="RefSeq" id="WP_073046850.1">
    <property type="nucleotide sequence ID" value="NZ_FQZL01000005.1"/>
</dbReference>
<evidence type="ECO:0000259" key="1">
    <source>
        <dbReference type="Pfam" id="PF07969"/>
    </source>
</evidence>
<dbReference type="Gene3D" id="2.30.40.10">
    <property type="entry name" value="Urease, subunit C, domain 1"/>
    <property type="match status" value="1"/>
</dbReference>